<dbReference type="Gene3D" id="3.60.21.10">
    <property type="match status" value="1"/>
</dbReference>
<dbReference type="EC" id="3.1.3.5" evidence="3"/>
<keyword evidence="12" id="KW-1185">Reference proteome</keyword>
<dbReference type="FunFam" id="3.60.21.10:FF:000020">
    <property type="entry name" value="NT5E isoform 4"/>
    <property type="match status" value="1"/>
</dbReference>
<evidence type="ECO:0000313" key="12">
    <source>
        <dbReference type="Proteomes" id="UP001519460"/>
    </source>
</evidence>
<dbReference type="SUPFAM" id="SSF55816">
    <property type="entry name" value="5'-nucleotidase (syn. UDP-sugar hydrolase), C-terminal domain"/>
    <property type="match status" value="1"/>
</dbReference>
<evidence type="ECO:0000256" key="8">
    <source>
        <dbReference type="RuleBase" id="RU362119"/>
    </source>
</evidence>
<dbReference type="GO" id="GO:0046872">
    <property type="term" value="F:metal ion binding"/>
    <property type="evidence" value="ECO:0007669"/>
    <property type="project" value="UniProtKB-KW"/>
</dbReference>
<dbReference type="FunFam" id="3.90.780.10:FF:000001">
    <property type="entry name" value="NT5E isoform 3"/>
    <property type="match status" value="1"/>
</dbReference>
<proteinExistence type="inferred from homology"/>
<dbReference type="InterPro" id="IPR004843">
    <property type="entry name" value="Calcineurin-like_PHP"/>
</dbReference>
<dbReference type="EMBL" id="JACVVK020000382">
    <property type="protein sequence ID" value="KAK7476208.1"/>
    <property type="molecule type" value="Genomic_DNA"/>
</dbReference>
<evidence type="ECO:0000256" key="1">
    <source>
        <dbReference type="ARBA" id="ARBA00000815"/>
    </source>
</evidence>
<name>A0ABD0JN52_9CAEN</name>
<dbReference type="GO" id="GO:0016020">
    <property type="term" value="C:membrane"/>
    <property type="evidence" value="ECO:0007669"/>
    <property type="project" value="UniProtKB-ARBA"/>
</dbReference>
<dbReference type="InterPro" id="IPR029052">
    <property type="entry name" value="Metallo-depent_PP-like"/>
</dbReference>
<dbReference type="InterPro" id="IPR008334">
    <property type="entry name" value="5'-Nucleotdase_C"/>
</dbReference>
<dbReference type="Pfam" id="PF02872">
    <property type="entry name" value="5_nucleotid_C"/>
    <property type="match status" value="1"/>
</dbReference>
<dbReference type="PROSITE" id="PS00786">
    <property type="entry name" value="5_NUCLEOTIDASE_2"/>
    <property type="match status" value="1"/>
</dbReference>
<comment type="similarity">
    <text evidence="2 8">Belongs to the 5'-nucleotidase family.</text>
</comment>
<keyword evidence="7 8" id="KW-0378">Hydrolase</keyword>
<keyword evidence="4" id="KW-0479">Metal-binding</keyword>
<organism evidence="11 12">
    <name type="scientific">Batillaria attramentaria</name>
    <dbReference type="NCBI Taxonomy" id="370345"/>
    <lineage>
        <taxon>Eukaryota</taxon>
        <taxon>Metazoa</taxon>
        <taxon>Spiralia</taxon>
        <taxon>Lophotrochozoa</taxon>
        <taxon>Mollusca</taxon>
        <taxon>Gastropoda</taxon>
        <taxon>Caenogastropoda</taxon>
        <taxon>Sorbeoconcha</taxon>
        <taxon>Cerithioidea</taxon>
        <taxon>Batillariidae</taxon>
        <taxon>Batillaria</taxon>
    </lineage>
</organism>
<dbReference type="GO" id="GO:0008253">
    <property type="term" value="F:5'-nucleotidase activity"/>
    <property type="evidence" value="ECO:0007669"/>
    <property type="project" value="UniProtKB-EC"/>
</dbReference>
<reference evidence="11 12" key="1">
    <citation type="journal article" date="2023" name="Sci. Data">
        <title>Genome assembly of the Korean intertidal mud-creeper Batillaria attramentaria.</title>
        <authorList>
            <person name="Patra A.K."/>
            <person name="Ho P.T."/>
            <person name="Jun S."/>
            <person name="Lee S.J."/>
            <person name="Kim Y."/>
            <person name="Won Y.J."/>
        </authorList>
    </citation>
    <scope>NUCLEOTIDE SEQUENCE [LARGE SCALE GENOMIC DNA]</scope>
    <source>
        <strain evidence="11">Wonlab-2016</strain>
    </source>
</reference>
<evidence type="ECO:0000256" key="2">
    <source>
        <dbReference type="ARBA" id="ARBA00006654"/>
    </source>
</evidence>
<evidence type="ECO:0000256" key="7">
    <source>
        <dbReference type="ARBA" id="ARBA00022801"/>
    </source>
</evidence>
<dbReference type="InterPro" id="IPR006146">
    <property type="entry name" value="5'-Nucleotdase_CS"/>
</dbReference>
<evidence type="ECO:0000259" key="9">
    <source>
        <dbReference type="Pfam" id="PF00149"/>
    </source>
</evidence>
<keyword evidence="6 8" id="KW-0547">Nucleotide-binding</keyword>
<dbReference type="PANTHER" id="PTHR11575">
    <property type="entry name" value="5'-NUCLEOTIDASE-RELATED"/>
    <property type="match status" value="1"/>
</dbReference>
<feature type="domain" description="5'-Nucleotidase C-terminal" evidence="10">
    <location>
        <begin position="337"/>
        <end position="509"/>
    </location>
</feature>
<evidence type="ECO:0000313" key="11">
    <source>
        <dbReference type="EMBL" id="KAK7476208.1"/>
    </source>
</evidence>
<comment type="catalytic activity">
    <reaction evidence="1">
        <text>a ribonucleoside 5'-phosphate + H2O = a ribonucleoside + phosphate</text>
        <dbReference type="Rhea" id="RHEA:12484"/>
        <dbReference type="ChEBI" id="CHEBI:15377"/>
        <dbReference type="ChEBI" id="CHEBI:18254"/>
        <dbReference type="ChEBI" id="CHEBI:43474"/>
        <dbReference type="ChEBI" id="CHEBI:58043"/>
        <dbReference type="EC" id="3.1.3.5"/>
    </reaction>
</comment>
<dbReference type="PRINTS" id="PR01607">
    <property type="entry name" value="APYRASEFAMLY"/>
</dbReference>
<dbReference type="Pfam" id="PF00149">
    <property type="entry name" value="Metallophos"/>
    <property type="match status" value="1"/>
</dbReference>
<gene>
    <name evidence="11" type="ORF">BaRGS_00032562</name>
</gene>
<dbReference type="SUPFAM" id="SSF56300">
    <property type="entry name" value="Metallo-dependent phosphatases"/>
    <property type="match status" value="1"/>
</dbReference>
<keyword evidence="5" id="KW-0732">Signal</keyword>
<dbReference type="AlphaFoldDB" id="A0ABD0JN52"/>
<evidence type="ECO:0000256" key="3">
    <source>
        <dbReference type="ARBA" id="ARBA00012643"/>
    </source>
</evidence>
<comment type="caution">
    <text evidence="11">The sequence shown here is derived from an EMBL/GenBank/DDBJ whole genome shotgun (WGS) entry which is preliminary data.</text>
</comment>
<evidence type="ECO:0000256" key="5">
    <source>
        <dbReference type="ARBA" id="ARBA00022729"/>
    </source>
</evidence>
<dbReference type="PANTHER" id="PTHR11575:SF24">
    <property type="entry name" value="5'-NUCLEOTIDASE"/>
    <property type="match status" value="1"/>
</dbReference>
<dbReference type="CDD" id="cd07409">
    <property type="entry name" value="MPP_CD73_N"/>
    <property type="match status" value="1"/>
</dbReference>
<evidence type="ECO:0000259" key="10">
    <source>
        <dbReference type="Pfam" id="PF02872"/>
    </source>
</evidence>
<sequence length="603" mass="65246">MAVPKCVVLLQGFVALSVVCTCLSFNLTILHTNDVHSRYDQTNKYSGQCSDSDAKEGKCFGGMARLYTKVQELRAANPNTVLVDAGDQYQGTIWFFTYGGNITAHFMNRIGYDVMALGNHEFDLGPEGVRVLLNHVNFPVLSANTNASATPDIESMLKPSVVKDIDGQKVGFIGYTTVDTIEISKPGPISFTDEAAAIQREVNRLTAQGVNKIIAVGHAGYPHDIRVASEVTGLDVIVGGHTNTFLYNGTAPADEQPVAAYPTVVRHSDGSHVLVVQDYAFGKYLGFLQVEFDEQGQVAAWSGNPILLDNTTAQDPDIAADVDLWRTGVDAFVRENVGRTAVLLDGGKPSCRLAECNMGNLITDAALRQNLRHSDGLEWNHVALALINSGSIRSSLPKGDISVADVLAVQPFQNIIDIVELNGSSILLVLEHSASRWDPDKKYGGFLQTSGILITYDMSKPIGQRVQKVKVRCADCEIPRFDDLELSKVYKVVMSNFIVNGGDGYDVIQENALRVHIIGDLDSDVLTEYIRSFSPIIHGLEGRIRFVNSSQPSAQAPNKCRDPIPVGKCIVPCGTGGADSSLSVATVPALLMTLISLLVVLHM</sequence>
<dbReference type="GO" id="GO:0000166">
    <property type="term" value="F:nucleotide binding"/>
    <property type="evidence" value="ECO:0007669"/>
    <property type="project" value="UniProtKB-KW"/>
</dbReference>
<protein>
    <recommendedName>
        <fullName evidence="3">5'-nucleotidase</fullName>
        <ecNumber evidence="3">3.1.3.5</ecNumber>
    </recommendedName>
</protein>
<dbReference type="InterPro" id="IPR006179">
    <property type="entry name" value="5_nucleotidase/apyrase"/>
</dbReference>
<dbReference type="InterPro" id="IPR036907">
    <property type="entry name" value="5'-Nucleotdase_C_sf"/>
</dbReference>
<accession>A0ABD0JN52</accession>
<evidence type="ECO:0000256" key="4">
    <source>
        <dbReference type="ARBA" id="ARBA00022723"/>
    </source>
</evidence>
<feature type="domain" description="Calcineurin-like phosphoesterase" evidence="9">
    <location>
        <begin position="28"/>
        <end position="242"/>
    </location>
</feature>
<dbReference type="Proteomes" id="UP001519460">
    <property type="component" value="Unassembled WGS sequence"/>
</dbReference>
<dbReference type="Gene3D" id="3.90.780.10">
    <property type="entry name" value="5'-Nucleotidase, C-terminal domain"/>
    <property type="match status" value="1"/>
</dbReference>
<evidence type="ECO:0000256" key="6">
    <source>
        <dbReference type="ARBA" id="ARBA00022741"/>
    </source>
</evidence>